<keyword evidence="1" id="KW-0234">DNA repair</keyword>
<protein>
    <recommendedName>
        <fullName evidence="1">MMS19 nucleotide excision repair protein</fullName>
    </recommendedName>
</protein>
<dbReference type="STRING" id="231916.A0A409YBZ6"/>
<keyword evidence="3" id="KW-1185">Reference proteome</keyword>
<dbReference type="PANTHER" id="PTHR12891">
    <property type="entry name" value="DNA REPAIR/TRANSCRIPTION PROTEIN MET18/MMS19"/>
    <property type="match status" value="1"/>
</dbReference>
<dbReference type="GO" id="GO:0005634">
    <property type="term" value="C:nucleus"/>
    <property type="evidence" value="ECO:0007669"/>
    <property type="project" value="UniProtKB-SubCell"/>
</dbReference>
<dbReference type="InParanoid" id="A0A409YBZ6"/>
<accession>A0A409YBZ6</accession>
<dbReference type="GO" id="GO:0006281">
    <property type="term" value="P:DNA repair"/>
    <property type="evidence" value="ECO:0007669"/>
    <property type="project" value="UniProtKB-UniRule"/>
</dbReference>
<proteinExistence type="inferred from homology"/>
<sequence length="60" mass="7068">RVRISALRYLAILPKIIRYDILHPYKATVLRELAAVLDDPKRSVRKEAVDARTNWFKYKG</sequence>
<dbReference type="GO" id="GO:0097361">
    <property type="term" value="C:cytosolic [4Fe-4S] assembly targeting complex"/>
    <property type="evidence" value="ECO:0007669"/>
    <property type="project" value="UniProtKB-UniRule"/>
</dbReference>
<reference evidence="2 3" key="1">
    <citation type="journal article" date="2018" name="Evol. Lett.">
        <title>Horizontal gene cluster transfer increased hallucinogenic mushroom diversity.</title>
        <authorList>
            <person name="Reynolds H.T."/>
            <person name="Vijayakumar V."/>
            <person name="Gluck-Thaler E."/>
            <person name="Korotkin H.B."/>
            <person name="Matheny P.B."/>
            <person name="Slot J.C."/>
        </authorList>
    </citation>
    <scope>NUCLEOTIDE SEQUENCE [LARGE SCALE GENOMIC DNA]</scope>
    <source>
        <strain evidence="2 3">SRW20</strain>
    </source>
</reference>
<comment type="caution">
    <text evidence="2">The sequence shown here is derived from an EMBL/GenBank/DDBJ whole genome shotgun (WGS) entry which is preliminary data.</text>
</comment>
<organism evidence="2 3">
    <name type="scientific">Gymnopilus dilepis</name>
    <dbReference type="NCBI Taxonomy" id="231916"/>
    <lineage>
        <taxon>Eukaryota</taxon>
        <taxon>Fungi</taxon>
        <taxon>Dikarya</taxon>
        <taxon>Basidiomycota</taxon>
        <taxon>Agaricomycotina</taxon>
        <taxon>Agaricomycetes</taxon>
        <taxon>Agaricomycetidae</taxon>
        <taxon>Agaricales</taxon>
        <taxon>Agaricineae</taxon>
        <taxon>Hymenogastraceae</taxon>
        <taxon>Gymnopilus</taxon>
    </lineage>
</organism>
<dbReference type="GO" id="GO:0016226">
    <property type="term" value="P:iron-sulfur cluster assembly"/>
    <property type="evidence" value="ECO:0007669"/>
    <property type="project" value="UniProtKB-UniRule"/>
</dbReference>
<feature type="non-terminal residue" evidence="2">
    <location>
        <position position="1"/>
    </location>
</feature>
<dbReference type="AlphaFoldDB" id="A0A409YBZ6"/>
<dbReference type="PANTHER" id="PTHR12891:SF0">
    <property type="entry name" value="MMS19 NUCLEOTIDE EXCISION REPAIR PROTEIN HOMOLOG"/>
    <property type="match status" value="1"/>
</dbReference>
<dbReference type="OrthoDB" id="342900at2759"/>
<comment type="similarity">
    <text evidence="1">Belongs to the MET18/MMS19 family.</text>
</comment>
<gene>
    <name evidence="2" type="ORF">CVT26_009911</name>
</gene>
<comment type="function">
    <text evidence="1">Key component of the cytosolic iron-sulfur protein assembly (CIA) complex, a multiprotein complex that mediates the incorporation of iron-sulfur cluster into apoproteins specifically involved in DNA metabolism and genomic integrity. In the CIA complex, MMS19 acts as an adapter between early-acting CIA components and a subset of cellular target iron-sulfur proteins.</text>
</comment>
<dbReference type="Proteomes" id="UP000284706">
    <property type="component" value="Unassembled WGS sequence"/>
</dbReference>
<comment type="subcellular location">
    <subcellularLocation>
        <location evidence="1">Nucleus</location>
    </subcellularLocation>
</comment>
<dbReference type="GO" id="GO:0051604">
    <property type="term" value="P:protein maturation"/>
    <property type="evidence" value="ECO:0007669"/>
    <property type="project" value="UniProtKB-UniRule"/>
</dbReference>
<evidence type="ECO:0000256" key="1">
    <source>
        <dbReference type="RuleBase" id="RU367072"/>
    </source>
</evidence>
<evidence type="ECO:0000313" key="3">
    <source>
        <dbReference type="Proteomes" id="UP000284706"/>
    </source>
</evidence>
<name>A0A409YBZ6_9AGAR</name>
<dbReference type="EMBL" id="NHYE01001003">
    <property type="protein sequence ID" value="PPR00525.1"/>
    <property type="molecule type" value="Genomic_DNA"/>
</dbReference>
<keyword evidence="1" id="KW-0539">Nucleus</keyword>
<keyword evidence="1" id="KW-0227">DNA damage</keyword>
<dbReference type="InterPro" id="IPR039920">
    <property type="entry name" value="MMS19"/>
</dbReference>
<evidence type="ECO:0000313" key="2">
    <source>
        <dbReference type="EMBL" id="PPR00525.1"/>
    </source>
</evidence>